<dbReference type="Gene3D" id="1.25.10.10">
    <property type="entry name" value="Leucine-rich Repeat Variant"/>
    <property type="match status" value="2"/>
</dbReference>
<comment type="similarity">
    <text evidence="2">Belongs to the CLASP family.</text>
</comment>
<evidence type="ECO:0000256" key="1">
    <source>
        <dbReference type="ARBA" id="ARBA00004186"/>
    </source>
</evidence>
<dbReference type="InterPro" id="IPR024395">
    <property type="entry name" value="CLASP_N_dom"/>
</dbReference>
<dbReference type="GO" id="GO:0005876">
    <property type="term" value="C:spindle microtubule"/>
    <property type="evidence" value="ECO:0007669"/>
    <property type="project" value="TreeGrafter"/>
</dbReference>
<dbReference type="PANTHER" id="PTHR21567:SF9">
    <property type="entry name" value="CLIP-ASSOCIATING PROTEIN"/>
    <property type="match status" value="1"/>
</dbReference>
<evidence type="ECO:0000313" key="9">
    <source>
        <dbReference type="EMBL" id="TID31359.1"/>
    </source>
</evidence>
<feature type="compositionally biased region" description="Acidic residues" evidence="7">
    <location>
        <begin position="962"/>
        <end position="971"/>
    </location>
</feature>
<comment type="subcellular location">
    <subcellularLocation>
        <location evidence="1">Cytoplasm</location>
        <location evidence="1">Cytoskeleton</location>
        <location evidence="1">Spindle</location>
    </subcellularLocation>
</comment>
<dbReference type="InterPro" id="IPR011989">
    <property type="entry name" value="ARM-like"/>
</dbReference>
<dbReference type="OrthoDB" id="46159at2759"/>
<evidence type="ECO:0000256" key="7">
    <source>
        <dbReference type="SAM" id="MobiDB-lite"/>
    </source>
</evidence>
<keyword evidence="5" id="KW-0493">Microtubule</keyword>
<accession>A0A4T0X7D7</accession>
<dbReference type="PANTHER" id="PTHR21567">
    <property type="entry name" value="CLASP"/>
    <property type="match status" value="1"/>
</dbReference>
<proteinExistence type="inferred from homology"/>
<dbReference type="GO" id="GO:0005881">
    <property type="term" value="C:cytoplasmic microtubule"/>
    <property type="evidence" value="ECO:0007669"/>
    <property type="project" value="TreeGrafter"/>
</dbReference>
<evidence type="ECO:0000256" key="5">
    <source>
        <dbReference type="ARBA" id="ARBA00022701"/>
    </source>
</evidence>
<dbReference type="GO" id="GO:0005815">
    <property type="term" value="C:microtubule organizing center"/>
    <property type="evidence" value="ECO:0007669"/>
    <property type="project" value="TreeGrafter"/>
</dbReference>
<evidence type="ECO:0000313" key="10">
    <source>
        <dbReference type="Proteomes" id="UP000307173"/>
    </source>
</evidence>
<reference evidence="9 10" key="1">
    <citation type="journal article" date="2019" name="Front. Genet.">
        <title>Whole-Genome Sequencing of the Opportunistic Yeast Pathogen Candida inconspicua Uncovers Its Hybrid Origin.</title>
        <authorList>
            <person name="Mixao V."/>
            <person name="Hansen A.P."/>
            <person name="Saus E."/>
            <person name="Boekhout T."/>
            <person name="Lass-Florl C."/>
            <person name="Gabaldon T."/>
        </authorList>
    </citation>
    <scope>NUCLEOTIDE SEQUENCE [LARGE SCALE GENOMIC DNA]</scope>
    <source>
        <strain evidence="9 10">CBS 180</strain>
    </source>
</reference>
<dbReference type="GO" id="GO:0090307">
    <property type="term" value="P:mitotic spindle assembly"/>
    <property type="evidence" value="ECO:0007669"/>
    <property type="project" value="TreeGrafter"/>
</dbReference>
<dbReference type="GO" id="GO:0051301">
    <property type="term" value="P:cell division"/>
    <property type="evidence" value="ECO:0007669"/>
    <property type="project" value="UniProtKB-KW"/>
</dbReference>
<dbReference type="STRING" id="52247.A0A4T0X7D7"/>
<evidence type="ECO:0000256" key="2">
    <source>
        <dbReference type="ARBA" id="ARBA00009549"/>
    </source>
</evidence>
<comment type="caution">
    <text evidence="9">The sequence shown here is derived from an EMBL/GenBank/DDBJ whole genome shotgun (WGS) entry which is preliminary data.</text>
</comment>
<dbReference type="GO" id="GO:0060172">
    <property type="term" value="P:astral microtubule depolymerization"/>
    <property type="evidence" value="ECO:0007669"/>
    <property type="project" value="TreeGrafter"/>
</dbReference>
<feature type="domain" description="CLASP N-terminal" evidence="8">
    <location>
        <begin position="319"/>
        <end position="503"/>
    </location>
</feature>
<dbReference type="AlphaFoldDB" id="A0A4T0X7D7"/>
<evidence type="ECO:0000256" key="6">
    <source>
        <dbReference type="ARBA" id="ARBA00022776"/>
    </source>
</evidence>
<evidence type="ECO:0000256" key="3">
    <source>
        <dbReference type="ARBA" id="ARBA00016012"/>
    </source>
</evidence>
<keyword evidence="6" id="KW-0131">Cell cycle</keyword>
<gene>
    <name evidence="9" type="ORF">CANINC_000070</name>
</gene>
<feature type="compositionally biased region" description="Basic and acidic residues" evidence="7">
    <location>
        <begin position="948"/>
        <end position="960"/>
    </location>
</feature>
<dbReference type="Pfam" id="PF12348">
    <property type="entry name" value="CLASP_N"/>
    <property type="match status" value="2"/>
</dbReference>
<keyword evidence="10" id="KW-1185">Reference proteome</keyword>
<organism evidence="9 10">
    <name type="scientific">Pichia inconspicua</name>
    <dbReference type="NCBI Taxonomy" id="52247"/>
    <lineage>
        <taxon>Eukaryota</taxon>
        <taxon>Fungi</taxon>
        <taxon>Dikarya</taxon>
        <taxon>Ascomycota</taxon>
        <taxon>Saccharomycotina</taxon>
        <taxon>Pichiomycetes</taxon>
        <taxon>Pichiales</taxon>
        <taxon>Pichiaceae</taxon>
        <taxon>Pichia</taxon>
    </lineage>
</organism>
<feature type="region of interest" description="Disordered" evidence="7">
    <location>
        <begin position="990"/>
        <end position="1019"/>
    </location>
</feature>
<feature type="region of interest" description="Disordered" evidence="7">
    <location>
        <begin position="916"/>
        <end position="978"/>
    </location>
</feature>
<evidence type="ECO:0000256" key="4">
    <source>
        <dbReference type="ARBA" id="ARBA00022618"/>
    </source>
</evidence>
<evidence type="ECO:0000259" key="8">
    <source>
        <dbReference type="Pfam" id="PF12348"/>
    </source>
</evidence>
<sequence>MYSEGISDGLAMLEAVQARDPQRCEETITAFKQYIKRNLVDLRYISEYLQALINIFPYKELSVLAFSTFCHLIKRISIQDTHALHEVYDIVLPFLLQRLGEKKESMRVTAVKSLKTCIESSPNGEIDLIIHYLIRDGINKEQPQIQIPVLDFLYQIIESSENFTFSFKFILDNIIKLLNSQNREVLEKCSRILILYFTIINPTNNTAKNDLLQAILTHHIDPQIASKVLSVIDRNILNRYNEKINASSGQHTPNQHQNSLQSQSDINGRLESLLQKVPNWNVDDVLPKSNFNVMDDPTYESLYNEFMTQQILNEELYLANIDNFVDFIKSLKEPITKGMLSLRTTLSNNSCQLCKELAISIGLYLDATFVDYQLNTLIKLTAARKMIQHQNSNVAIIAFILSTPLNNKFFHLFATTIHDKNIQPRVYTGNWIQFMLLKYYNPSDLDSFHYIVESCEPIIIKGLSDPIPLEAMRNAFWTLTELEPDYETKIMRKLDSQTVKALERSKSSFVNIQVKRTPIKQLINETLKKDPIQKMQSLSYEPVRKIQRSESVDATRLNESVSAIPELKPSVRHHTIDSASHTKFIASATSPITKFEKEDDFDDFTGRIKRENVIYEELSSDNRQLQEAGLKKLLELDESSITTKFNHALNHLSMINPEVLYPIFDDALHFHKISNCISTENTVRLLCFYLIETSDFDKIELILTELSLEDLCLSIINTLNLAIDTSKIDNINLSIQFIKHRVEIISCVLQIFMRLVIFKGGHIKSYMLSSIFECLIKSYTIIDLTDEIKKVYTEVFKLCHVEYKDLLERSIKEISEHTVKKSICDLIGIELDEEGNDDDRSVGAETQRFLSPIKVRQDEMDEDVDQMTKIIPRMKREELGENPFVSDMTMLIPKRKGNGIFDFDNIELRPAEGIEVGAESEEEEEEEDHVVEGGEFNGKKEDEEEEEKEKKKENEPKLQSEPEPEVVDEGTDISMIDKDKSLTDVSMEKNEIEDVQEQPVQEQEESDRTYGDIQSDSTPDLNMLTIDEVEIEEDIGGYIGILRDDLLNHDSITPKNLNEIESVEELAYIVQHFGDYENEEVYSSMMVNIERGKFIEYSLCIIRLIDNVCKVDEKVIEVLSSSIEYSMSIFCCIEEFICGLPLKFILGLKDMNKMNIKVQECILQNILKHLRDAEIDVEDVFMIDRIAKRYNDNDEEIILKMLSFDICKEMYLLHKEGIKDEKGVELVDEWVINNFNQIVTTYCGM</sequence>
<feature type="domain" description="CLASP N-terminal" evidence="8">
    <location>
        <begin position="25"/>
        <end position="202"/>
    </location>
</feature>
<keyword evidence="4" id="KW-0132">Cell division</keyword>
<dbReference type="GO" id="GO:0008017">
    <property type="term" value="F:microtubule binding"/>
    <property type="evidence" value="ECO:0007669"/>
    <property type="project" value="TreeGrafter"/>
</dbReference>
<dbReference type="EMBL" id="SELW01000012">
    <property type="protein sequence ID" value="TID31359.1"/>
    <property type="molecule type" value="Genomic_DNA"/>
</dbReference>
<dbReference type="InterPro" id="IPR016024">
    <property type="entry name" value="ARM-type_fold"/>
</dbReference>
<dbReference type="SUPFAM" id="SSF48371">
    <property type="entry name" value="ARM repeat"/>
    <property type="match status" value="1"/>
</dbReference>
<name>A0A4T0X7D7_9ASCO</name>
<feature type="compositionally biased region" description="Acidic residues" evidence="7">
    <location>
        <begin position="918"/>
        <end position="929"/>
    </location>
</feature>
<dbReference type="Proteomes" id="UP000307173">
    <property type="component" value="Unassembled WGS sequence"/>
</dbReference>
<protein>
    <recommendedName>
        <fullName evidence="3">Protein STU1</fullName>
    </recommendedName>
</protein>
<keyword evidence="6" id="KW-0498">Mitosis</keyword>
<dbReference type="GO" id="GO:1990023">
    <property type="term" value="C:mitotic spindle midzone"/>
    <property type="evidence" value="ECO:0007669"/>
    <property type="project" value="TreeGrafter"/>
</dbReference>